<evidence type="ECO:0000256" key="1">
    <source>
        <dbReference type="ARBA" id="ARBA00004651"/>
    </source>
</evidence>
<feature type="transmembrane region" description="Helical" evidence="6">
    <location>
        <begin position="131"/>
        <end position="152"/>
    </location>
</feature>
<feature type="transmembrane region" description="Helical" evidence="6">
    <location>
        <begin position="164"/>
        <end position="191"/>
    </location>
</feature>
<evidence type="ECO:0000259" key="7">
    <source>
        <dbReference type="Pfam" id="PF09335"/>
    </source>
</evidence>
<keyword evidence="4 6" id="KW-1133">Transmembrane helix</keyword>
<keyword evidence="5 6" id="KW-0472">Membrane</keyword>
<dbReference type="GO" id="GO:0005886">
    <property type="term" value="C:plasma membrane"/>
    <property type="evidence" value="ECO:0007669"/>
    <property type="project" value="UniProtKB-SubCell"/>
</dbReference>
<proteinExistence type="predicted"/>
<dbReference type="InterPro" id="IPR032816">
    <property type="entry name" value="VTT_dom"/>
</dbReference>
<keyword evidence="3 6" id="KW-0812">Transmembrane</keyword>
<reference evidence="8" key="1">
    <citation type="submission" date="2018-06" db="EMBL/GenBank/DDBJ databases">
        <authorList>
            <person name="Zhirakovskaya E."/>
        </authorList>
    </citation>
    <scope>NUCLEOTIDE SEQUENCE</scope>
</reference>
<feature type="domain" description="VTT" evidence="7">
    <location>
        <begin position="64"/>
        <end position="181"/>
    </location>
</feature>
<keyword evidence="2" id="KW-1003">Cell membrane</keyword>
<evidence type="ECO:0000256" key="2">
    <source>
        <dbReference type="ARBA" id="ARBA00022475"/>
    </source>
</evidence>
<evidence type="ECO:0000313" key="8">
    <source>
        <dbReference type="EMBL" id="VAW53950.1"/>
    </source>
</evidence>
<feature type="transmembrane region" description="Helical" evidence="6">
    <location>
        <begin position="43"/>
        <end position="71"/>
    </location>
</feature>
<protein>
    <recommendedName>
        <fullName evidence="7">VTT domain-containing protein</fullName>
    </recommendedName>
</protein>
<name>A0A3B0WN08_9ZZZZ</name>
<feature type="transmembrane region" description="Helical" evidence="6">
    <location>
        <begin position="83"/>
        <end position="105"/>
    </location>
</feature>
<dbReference type="PANTHER" id="PTHR12677">
    <property type="entry name" value="GOLGI APPARATUS MEMBRANE PROTEIN TVP38-RELATED"/>
    <property type="match status" value="1"/>
</dbReference>
<evidence type="ECO:0000256" key="4">
    <source>
        <dbReference type="ARBA" id="ARBA00022989"/>
    </source>
</evidence>
<sequence>MSKKLKIIAALLILLLLLSGFFLGVDAAVVAFLVNNIVWIEMHYVLSQIIFVLLLIIIATTGIFPASLLVITAGALFGLTSGLALSLVGIFIGSIGGLLAGRYILREAITSRVSSYVSMDALDMEIQSRGWRFVILLRLSPFVPFGIGSYALGISSVRFKDYCIGTIGTIPALFALVYTGSLTGSIANMFMETEERAWGVVQIAILVMGLVASFVIIFILSKVAYRVTKSVKKTNKQ</sequence>
<dbReference type="PANTHER" id="PTHR12677:SF59">
    <property type="entry name" value="GOLGI APPARATUS MEMBRANE PROTEIN TVP38-RELATED"/>
    <property type="match status" value="1"/>
</dbReference>
<dbReference type="AlphaFoldDB" id="A0A3B0WN08"/>
<accession>A0A3B0WN08</accession>
<evidence type="ECO:0000256" key="3">
    <source>
        <dbReference type="ARBA" id="ARBA00022692"/>
    </source>
</evidence>
<organism evidence="8">
    <name type="scientific">hydrothermal vent metagenome</name>
    <dbReference type="NCBI Taxonomy" id="652676"/>
    <lineage>
        <taxon>unclassified sequences</taxon>
        <taxon>metagenomes</taxon>
        <taxon>ecological metagenomes</taxon>
    </lineage>
</organism>
<feature type="transmembrane region" description="Helical" evidence="6">
    <location>
        <begin position="197"/>
        <end position="220"/>
    </location>
</feature>
<dbReference type="EMBL" id="UOFE01000036">
    <property type="protein sequence ID" value="VAW53950.1"/>
    <property type="molecule type" value="Genomic_DNA"/>
</dbReference>
<comment type="subcellular location">
    <subcellularLocation>
        <location evidence="1">Cell membrane</location>
        <topology evidence="1">Multi-pass membrane protein</topology>
    </subcellularLocation>
</comment>
<evidence type="ECO:0000256" key="5">
    <source>
        <dbReference type="ARBA" id="ARBA00023136"/>
    </source>
</evidence>
<dbReference type="InterPro" id="IPR015414">
    <property type="entry name" value="TMEM64"/>
</dbReference>
<evidence type="ECO:0000256" key="6">
    <source>
        <dbReference type="SAM" id="Phobius"/>
    </source>
</evidence>
<gene>
    <name evidence="8" type="ORF">MNBD_GAMMA05-1603</name>
</gene>
<dbReference type="Pfam" id="PF09335">
    <property type="entry name" value="VTT_dom"/>
    <property type="match status" value="1"/>
</dbReference>